<protein>
    <submittedName>
        <fullName evidence="2">Uncharacterized protein</fullName>
    </submittedName>
</protein>
<feature type="region of interest" description="Disordered" evidence="1">
    <location>
        <begin position="288"/>
        <end position="315"/>
    </location>
</feature>
<name>A0ABN8ZQQ2_RANTA</name>
<dbReference type="Proteomes" id="UP001176941">
    <property type="component" value="Chromosome 5"/>
</dbReference>
<feature type="region of interest" description="Disordered" evidence="1">
    <location>
        <begin position="138"/>
        <end position="164"/>
    </location>
</feature>
<accession>A0ABN8ZQQ2</accession>
<evidence type="ECO:0000313" key="3">
    <source>
        <dbReference type="Proteomes" id="UP001176941"/>
    </source>
</evidence>
<dbReference type="EMBL" id="OX459941">
    <property type="protein sequence ID" value="CAI9176094.1"/>
    <property type="molecule type" value="Genomic_DNA"/>
</dbReference>
<proteinExistence type="predicted"/>
<organism evidence="2 3">
    <name type="scientific">Rangifer tarandus platyrhynchus</name>
    <name type="common">Svalbard reindeer</name>
    <dbReference type="NCBI Taxonomy" id="3082113"/>
    <lineage>
        <taxon>Eukaryota</taxon>
        <taxon>Metazoa</taxon>
        <taxon>Chordata</taxon>
        <taxon>Craniata</taxon>
        <taxon>Vertebrata</taxon>
        <taxon>Euteleostomi</taxon>
        <taxon>Mammalia</taxon>
        <taxon>Eutheria</taxon>
        <taxon>Laurasiatheria</taxon>
        <taxon>Artiodactyla</taxon>
        <taxon>Ruminantia</taxon>
        <taxon>Pecora</taxon>
        <taxon>Cervidae</taxon>
        <taxon>Odocoileinae</taxon>
        <taxon>Rangifer</taxon>
    </lineage>
</organism>
<reference evidence="2" key="1">
    <citation type="submission" date="2023-04" db="EMBL/GenBank/DDBJ databases">
        <authorList>
            <consortium name="ELIXIR-Norway"/>
        </authorList>
    </citation>
    <scope>NUCLEOTIDE SEQUENCE [LARGE SCALE GENOMIC DNA]</scope>
</reference>
<gene>
    <name evidence="2" type="ORF">MRATA1EN1_LOCUS25056</name>
</gene>
<evidence type="ECO:0000256" key="1">
    <source>
        <dbReference type="SAM" id="MobiDB-lite"/>
    </source>
</evidence>
<sequence length="315" mass="33674">MGFQPSAERSVLGFRDNTMLNGPDWSPGCWLPGKAESSAALKHSPENSISERAALQDAKLCKLSPAHHGERPPARLWGGGSCGHVIASGRPALPPSASQPRPPWGEAAGTTLGRMFSREPQGLPILSSVRLHLGPFPEIEAPKRRGSDVAGRGPHHDSAEGGRFGKVYCRLDRPRQDSGVPPGPHAPWCRLVATADRGGPQAFDLPSPGRKAGFVPALEMREERQTGLRNVPQVAHSQALRPGRVCLQSDGDCRLCARGRTQPRVPRRRPPVGTTHQSPSQAYGLGADCGPQPPGTLAHAGAWTTEEEAHRGFQL</sequence>
<keyword evidence="3" id="KW-1185">Reference proteome</keyword>
<evidence type="ECO:0000313" key="2">
    <source>
        <dbReference type="EMBL" id="CAI9176094.1"/>
    </source>
</evidence>